<proteinExistence type="predicted"/>
<protein>
    <submittedName>
        <fullName evidence="2">Uncharacterized protein</fullName>
    </submittedName>
</protein>
<dbReference type="AlphaFoldDB" id="A0A1V2ETE8"/>
<sequence>MAKKDKKGFRIPKEIGGVKVPKEARRAGEALIEKASSPAGRQMLASGLAMAATAAAAVAARQARDHGPASNANAAGESGTASVDPSRVADALGDAASAFMTSLFARSAK</sequence>
<dbReference type="Proteomes" id="UP000188729">
    <property type="component" value="Unassembled WGS sequence"/>
</dbReference>
<reference evidence="2 3" key="1">
    <citation type="submission" date="2016-11" db="EMBL/GenBank/DDBJ databases">
        <title>Genome sequence of Sphingomonas jeddahensis G39.</title>
        <authorList>
            <person name="Poehlein A."/>
            <person name="Wuebbeler J.H."/>
            <person name="Steinbuechel A."/>
            <person name="Daniel R."/>
        </authorList>
    </citation>
    <scope>NUCLEOTIDE SEQUENCE [LARGE SCALE GENOMIC DNA]</scope>
    <source>
        <strain evidence="2 3">G39</strain>
    </source>
</reference>
<feature type="region of interest" description="Disordered" evidence="1">
    <location>
        <begin position="62"/>
        <end position="85"/>
    </location>
</feature>
<accession>A0A1V2ETE8</accession>
<dbReference type="OrthoDB" id="7586285at2"/>
<name>A0A1V2ETE8_9SPHN</name>
<evidence type="ECO:0000313" key="2">
    <source>
        <dbReference type="EMBL" id="ONF95962.1"/>
    </source>
</evidence>
<keyword evidence="3" id="KW-1185">Reference proteome</keyword>
<evidence type="ECO:0000256" key="1">
    <source>
        <dbReference type="SAM" id="MobiDB-lite"/>
    </source>
</evidence>
<dbReference type="STRING" id="1915074.SPHI_18890"/>
<evidence type="ECO:0000313" key="3">
    <source>
        <dbReference type="Proteomes" id="UP000188729"/>
    </source>
</evidence>
<dbReference type="EMBL" id="MPSB01000007">
    <property type="protein sequence ID" value="ONF95962.1"/>
    <property type="molecule type" value="Genomic_DNA"/>
</dbReference>
<dbReference type="RefSeq" id="WP_144036176.1">
    <property type="nucleotide sequence ID" value="NZ_MPSB01000007.1"/>
</dbReference>
<comment type="caution">
    <text evidence="2">The sequence shown here is derived from an EMBL/GenBank/DDBJ whole genome shotgun (WGS) entry which is preliminary data.</text>
</comment>
<organism evidence="2 3">
    <name type="scientific">Sphingomonas jeddahensis</name>
    <dbReference type="NCBI Taxonomy" id="1915074"/>
    <lineage>
        <taxon>Bacteria</taxon>
        <taxon>Pseudomonadati</taxon>
        <taxon>Pseudomonadota</taxon>
        <taxon>Alphaproteobacteria</taxon>
        <taxon>Sphingomonadales</taxon>
        <taxon>Sphingomonadaceae</taxon>
        <taxon>Sphingomonas</taxon>
    </lineage>
</organism>
<gene>
    <name evidence="2" type="ORF">SPHI_18890</name>
</gene>